<dbReference type="STRING" id="573413.Spirs_2688"/>
<dbReference type="CDD" id="cd01166">
    <property type="entry name" value="KdgK"/>
    <property type="match status" value="1"/>
</dbReference>
<dbReference type="GO" id="GO:0008673">
    <property type="term" value="F:2-dehydro-3-deoxygluconokinase activity"/>
    <property type="evidence" value="ECO:0007669"/>
    <property type="project" value="TreeGrafter"/>
</dbReference>
<evidence type="ECO:0000313" key="6">
    <source>
        <dbReference type="Proteomes" id="UP000002318"/>
    </source>
</evidence>
<dbReference type="PANTHER" id="PTHR43085:SF15">
    <property type="entry name" value="2-DEHYDRO-3-DEOXYGLUCONOKINASE"/>
    <property type="match status" value="1"/>
</dbReference>
<protein>
    <submittedName>
        <fullName evidence="5">PfkB domain protein</fullName>
    </submittedName>
</protein>
<gene>
    <name evidence="5" type="ordered locus">Spirs_2688</name>
</gene>
<dbReference type="InterPro" id="IPR029056">
    <property type="entry name" value="Ribokinase-like"/>
</dbReference>
<evidence type="ECO:0000256" key="3">
    <source>
        <dbReference type="ARBA" id="ARBA00022777"/>
    </source>
</evidence>
<dbReference type="SUPFAM" id="SSF53613">
    <property type="entry name" value="Ribokinase-like"/>
    <property type="match status" value="1"/>
</dbReference>
<dbReference type="InterPro" id="IPR011611">
    <property type="entry name" value="PfkB_dom"/>
</dbReference>
<organism evidence="5 6">
    <name type="scientific">Sediminispirochaeta smaragdinae (strain DSM 11293 / JCM 15392 / SEBR 4228)</name>
    <name type="common">Spirochaeta smaragdinae</name>
    <dbReference type="NCBI Taxonomy" id="573413"/>
    <lineage>
        <taxon>Bacteria</taxon>
        <taxon>Pseudomonadati</taxon>
        <taxon>Spirochaetota</taxon>
        <taxon>Spirochaetia</taxon>
        <taxon>Spirochaetales</taxon>
        <taxon>Spirochaetaceae</taxon>
        <taxon>Sediminispirochaeta</taxon>
    </lineage>
</organism>
<evidence type="ECO:0000259" key="4">
    <source>
        <dbReference type="Pfam" id="PF00294"/>
    </source>
</evidence>
<dbReference type="GO" id="GO:0019698">
    <property type="term" value="P:D-galacturonate catabolic process"/>
    <property type="evidence" value="ECO:0007669"/>
    <property type="project" value="TreeGrafter"/>
</dbReference>
<dbReference type="EMBL" id="CP002116">
    <property type="protein sequence ID" value="ADK81795.1"/>
    <property type="molecule type" value="Genomic_DNA"/>
</dbReference>
<dbReference type="PANTHER" id="PTHR43085">
    <property type="entry name" value="HEXOKINASE FAMILY MEMBER"/>
    <property type="match status" value="1"/>
</dbReference>
<dbReference type="GO" id="GO:0042840">
    <property type="term" value="P:D-glucuronate catabolic process"/>
    <property type="evidence" value="ECO:0007669"/>
    <property type="project" value="TreeGrafter"/>
</dbReference>
<dbReference type="InterPro" id="IPR050306">
    <property type="entry name" value="PfkB_Carbo_kinase"/>
</dbReference>
<dbReference type="PROSITE" id="PS00584">
    <property type="entry name" value="PFKB_KINASES_2"/>
    <property type="match status" value="1"/>
</dbReference>
<reference evidence="5 6" key="1">
    <citation type="journal article" date="2010" name="Stand. Genomic Sci.">
        <title>Complete genome sequence of Spirochaeta smaragdinae type strain (SEBR 4228).</title>
        <authorList>
            <person name="Mavromatis K."/>
            <person name="Yasawong M."/>
            <person name="Chertkov O."/>
            <person name="Lapidus A."/>
            <person name="Lucas S."/>
            <person name="Nolan M."/>
            <person name="Del Rio T.G."/>
            <person name="Tice H."/>
            <person name="Cheng J.F."/>
            <person name="Pitluck S."/>
            <person name="Liolios K."/>
            <person name="Ivanova N."/>
            <person name="Tapia R."/>
            <person name="Han C."/>
            <person name="Bruce D."/>
            <person name="Goodwin L."/>
            <person name="Pati A."/>
            <person name="Chen A."/>
            <person name="Palaniappan K."/>
            <person name="Land M."/>
            <person name="Hauser L."/>
            <person name="Chang Y.J."/>
            <person name="Jeffries C.D."/>
            <person name="Detter J.C."/>
            <person name="Rohde M."/>
            <person name="Brambilla E."/>
            <person name="Spring S."/>
            <person name="Goker M."/>
            <person name="Sikorski J."/>
            <person name="Woyke T."/>
            <person name="Bristow J."/>
            <person name="Eisen J.A."/>
            <person name="Markowitz V."/>
            <person name="Hugenholtz P."/>
            <person name="Klenk H.P."/>
            <person name="Kyrpides N.C."/>
        </authorList>
    </citation>
    <scope>NUCLEOTIDE SEQUENCE [LARGE SCALE GENOMIC DNA]</scope>
    <source>
        <strain evidence="6">DSM 11293 / JCM 15392 / SEBR 4228</strain>
    </source>
</reference>
<dbReference type="GO" id="GO:0005829">
    <property type="term" value="C:cytosol"/>
    <property type="evidence" value="ECO:0007669"/>
    <property type="project" value="TreeGrafter"/>
</dbReference>
<dbReference type="Gene3D" id="3.40.1190.20">
    <property type="match status" value="1"/>
</dbReference>
<proteinExistence type="inferred from homology"/>
<sequence length="316" mass="34052">MSILCVGELVADILVRSVDGIDFTIDSMSVDEISLKSGGDAFNVSLNLARLGNKVGFSGKIGRDFLGKFLKGAAAERKVDLRNLCVCDEIPTSAVIALIREDGARTFLHFNGSNDSFCISDIDLSLLKKYTFLHIGGTFHLPAFDGEGTLQLLKAAKGMGLITSMDVAWDRSGQWLKKIGRCLPSIDYFIPSDNEARMLTGTDDVREMAFRLKAAGVKNVVIKMGDKGAYGDIQGKQFFCNTHRVKVVDTTGAGDGFVSGFLTGLAKGADPVSCVKYGTTVASFIIQKVGATEGSPTFQEITHFLSTETELEILHV</sequence>
<dbReference type="InterPro" id="IPR002173">
    <property type="entry name" value="Carboh/pur_kinase_PfkB_CS"/>
</dbReference>
<dbReference type="eggNOG" id="COG0524">
    <property type="taxonomic scope" value="Bacteria"/>
</dbReference>
<dbReference type="AlphaFoldDB" id="E1R8N8"/>
<evidence type="ECO:0000256" key="2">
    <source>
        <dbReference type="ARBA" id="ARBA00022679"/>
    </source>
</evidence>
<keyword evidence="2" id="KW-0808">Transferase</keyword>
<feature type="domain" description="Carbohydrate kinase PfkB" evidence="4">
    <location>
        <begin position="3"/>
        <end position="297"/>
    </location>
</feature>
<dbReference type="KEGG" id="ssm:Spirs_2688"/>
<dbReference type="PROSITE" id="PS00583">
    <property type="entry name" value="PFKB_KINASES_1"/>
    <property type="match status" value="1"/>
</dbReference>
<dbReference type="Pfam" id="PF00294">
    <property type="entry name" value="PfkB"/>
    <property type="match status" value="1"/>
</dbReference>
<dbReference type="RefSeq" id="WP_013255256.1">
    <property type="nucleotide sequence ID" value="NC_014364.1"/>
</dbReference>
<keyword evidence="3" id="KW-0418">Kinase</keyword>
<dbReference type="Proteomes" id="UP000002318">
    <property type="component" value="Chromosome"/>
</dbReference>
<evidence type="ECO:0000313" key="5">
    <source>
        <dbReference type="EMBL" id="ADK81795.1"/>
    </source>
</evidence>
<comment type="similarity">
    <text evidence="1">Belongs to the carbohydrate kinase PfkB family.</text>
</comment>
<dbReference type="HOGENOM" id="CLU_027634_6_0_12"/>
<accession>E1R8N8</accession>
<evidence type="ECO:0000256" key="1">
    <source>
        <dbReference type="ARBA" id="ARBA00010688"/>
    </source>
</evidence>
<keyword evidence="6" id="KW-1185">Reference proteome</keyword>
<dbReference type="GO" id="GO:0006974">
    <property type="term" value="P:DNA damage response"/>
    <property type="evidence" value="ECO:0007669"/>
    <property type="project" value="TreeGrafter"/>
</dbReference>
<name>E1R8N8_SEDSS</name>